<comment type="caution">
    <text evidence="2">The sequence shown here is derived from an EMBL/GenBank/DDBJ whole genome shotgun (WGS) entry which is preliminary data.</text>
</comment>
<keyword evidence="3" id="KW-1185">Reference proteome</keyword>
<accession>A0A4R6IPA0</accession>
<evidence type="ECO:0000313" key="2">
    <source>
        <dbReference type="EMBL" id="TDO23755.1"/>
    </source>
</evidence>
<protein>
    <submittedName>
        <fullName evidence="2">Uncharacterized protein DUF4145</fullName>
    </submittedName>
</protein>
<evidence type="ECO:0000259" key="1">
    <source>
        <dbReference type="Pfam" id="PF13643"/>
    </source>
</evidence>
<dbReference type="Proteomes" id="UP000295499">
    <property type="component" value="Unassembled WGS sequence"/>
</dbReference>
<proteinExistence type="predicted"/>
<evidence type="ECO:0000313" key="3">
    <source>
        <dbReference type="Proteomes" id="UP000295499"/>
    </source>
</evidence>
<reference evidence="2 3" key="1">
    <citation type="submission" date="2019-03" db="EMBL/GenBank/DDBJ databases">
        <title>Genomic Encyclopedia of Archaeal and Bacterial Type Strains, Phase II (KMG-II): from individual species to whole genera.</title>
        <authorList>
            <person name="Goeker M."/>
        </authorList>
    </citation>
    <scope>NUCLEOTIDE SEQUENCE [LARGE SCALE GENOMIC DNA]</scope>
    <source>
        <strain evidence="2 3">DSM 19034</strain>
    </source>
</reference>
<name>A0A4R6IPA0_9SPHI</name>
<dbReference type="AlphaFoldDB" id="A0A4R6IPA0"/>
<gene>
    <name evidence="2" type="ORF">CLV32_0040</name>
</gene>
<dbReference type="Pfam" id="PF13643">
    <property type="entry name" value="DUF4145"/>
    <property type="match status" value="1"/>
</dbReference>
<sequence>MKCPHCVNYINESFKFHFYGNDSDGYWFTKSMNCPNPNCKKNIISLIKSTGFRNDPYGNMIGPMDEISSIYVNPLKSSRPSLSQEVDSKFSKDYNEACLILDFSPKASAALSRRCLQILLREKAGVKPGELAKEIQEIIDSGKLPSHLSESIDAIRNIGNFASHPIKSTSTGEIVDVEAGEAEWLLDVLESLFDFYFVQPALIKAKRDALNQKLSDAGKTPMK</sequence>
<organism evidence="2 3">
    <name type="scientific">Pedobacter duraquae</name>
    <dbReference type="NCBI Taxonomy" id="425511"/>
    <lineage>
        <taxon>Bacteria</taxon>
        <taxon>Pseudomonadati</taxon>
        <taxon>Bacteroidota</taxon>
        <taxon>Sphingobacteriia</taxon>
        <taxon>Sphingobacteriales</taxon>
        <taxon>Sphingobacteriaceae</taxon>
        <taxon>Pedobacter</taxon>
    </lineage>
</organism>
<feature type="domain" description="DUF4145" evidence="1">
    <location>
        <begin position="95"/>
        <end position="189"/>
    </location>
</feature>
<dbReference type="RefSeq" id="WP_208110927.1">
    <property type="nucleotide sequence ID" value="NZ_SNWM01000001.1"/>
</dbReference>
<dbReference type="EMBL" id="SNWM01000001">
    <property type="protein sequence ID" value="TDO23755.1"/>
    <property type="molecule type" value="Genomic_DNA"/>
</dbReference>
<dbReference type="InterPro" id="IPR025285">
    <property type="entry name" value="DUF4145"/>
</dbReference>